<evidence type="ECO:0000313" key="1">
    <source>
        <dbReference type="EMBL" id="HJF86040.1"/>
    </source>
</evidence>
<dbReference type="AlphaFoldDB" id="A0A921L8K9"/>
<dbReference type="Proteomes" id="UP000747013">
    <property type="component" value="Unassembled WGS sequence"/>
</dbReference>
<name>A0A921L8K9_9LACO</name>
<accession>A0A921L8K9</accession>
<proteinExistence type="predicted"/>
<comment type="caution">
    <text evidence="1">The sequence shown here is derived from an EMBL/GenBank/DDBJ whole genome shotgun (WGS) entry which is preliminary data.</text>
</comment>
<reference evidence="1" key="2">
    <citation type="submission" date="2021-09" db="EMBL/GenBank/DDBJ databases">
        <authorList>
            <person name="Gilroy R."/>
        </authorList>
    </citation>
    <scope>NUCLEOTIDE SEQUENCE</scope>
    <source>
        <strain evidence="1">7886</strain>
    </source>
</reference>
<sequence length="126" mass="14578">MGYSDLKELFTDAKNLATGANDLQLKSVLLDIQGAVYDLQEENRDLKDKIKDLENQKILDSELVVDGHFLYKINDRTNQAFCLKCWDSENKLIRAISIDEYGIEFKKCTRCDFTSDSFRKVEKSQI</sequence>
<protein>
    <submittedName>
        <fullName evidence="1">Uncharacterized protein</fullName>
    </submittedName>
</protein>
<dbReference type="EMBL" id="DYWC01000034">
    <property type="protein sequence ID" value="HJF86040.1"/>
    <property type="molecule type" value="Genomic_DNA"/>
</dbReference>
<gene>
    <name evidence="1" type="ORF">K8V88_01240</name>
</gene>
<reference evidence="1" key="1">
    <citation type="journal article" date="2021" name="PeerJ">
        <title>Extensive microbial diversity within the chicken gut microbiome revealed by metagenomics and culture.</title>
        <authorList>
            <person name="Gilroy R."/>
            <person name="Ravi A."/>
            <person name="Getino M."/>
            <person name="Pursley I."/>
            <person name="Horton D.L."/>
            <person name="Alikhan N.F."/>
            <person name="Baker D."/>
            <person name="Gharbi K."/>
            <person name="Hall N."/>
            <person name="Watson M."/>
            <person name="Adriaenssens E.M."/>
            <person name="Foster-Nyarko E."/>
            <person name="Jarju S."/>
            <person name="Secka A."/>
            <person name="Antonio M."/>
            <person name="Oren A."/>
            <person name="Chaudhuri R.R."/>
            <person name="La Ragione R."/>
            <person name="Hildebrand F."/>
            <person name="Pallen M.J."/>
        </authorList>
    </citation>
    <scope>NUCLEOTIDE SEQUENCE</scope>
    <source>
        <strain evidence="1">7886</strain>
    </source>
</reference>
<organism evidence="1 2">
    <name type="scientific">Companilactobacillus farciminis</name>
    <dbReference type="NCBI Taxonomy" id="1612"/>
    <lineage>
        <taxon>Bacteria</taxon>
        <taxon>Bacillati</taxon>
        <taxon>Bacillota</taxon>
        <taxon>Bacilli</taxon>
        <taxon>Lactobacillales</taxon>
        <taxon>Lactobacillaceae</taxon>
        <taxon>Companilactobacillus</taxon>
    </lineage>
</organism>
<evidence type="ECO:0000313" key="2">
    <source>
        <dbReference type="Proteomes" id="UP000747013"/>
    </source>
</evidence>